<evidence type="ECO:0000313" key="2">
    <source>
        <dbReference type="EMBL" id="KAH1072942.1"/>
    </source>
</evidence>
<evidence type="ECO:0000313" key="3">
    <source>
        <dbReference type="Proteomes" id="UP000828251"/>
    </source>
</evidence>
<dbReference type="SUPFAM" id="SSF57756">
    <property type="entry name" value="Retrovirus zinc finger-like domains"/>
    <property type="match status" value="1"/>
</dbReference>
<dbReference type="InterPro" id="IPR036875">
    <property type="entry name" value="Znf_CCHC_sf"/>
</dbReference>
<dbReference type="GO" id="GO:0003676">
    <property type="term" value="F:nucleic acid binding"/>
    <property type="evidence" value="ECO:0007669"/>
    <property type="project" value="InterPro"/>
</dbReference>
<organism evidence="2 3">
    <name type="scientific">Gossypium stocksii</name>
    <dbReference type="NCBI Taxonomy" id="47602"/>
    <lineage>
        <taxon>Eukaryota</taxon>
        <taxon>Viridiplantae</taxon>
        <taxon>Streptophyta</taxon>
        <taxon>Embryophyta</taxon>
        <taxon>Tracheophyta</taxon>
        <taxon>Spermatophyta</taxon>
        <taxon>Magnoliopsida</taxon>
        <taxon>eudicotyledons</taxon>
        <taxon>Gunneridae</taxon>
        <taxon>Pentapetalae</taxon>
        <taxon>rosids</taxon>
        <taxon>malvids</taxon>
        <taxon>Malvales</taxon>
        <taxon>Malvaceae</taxon>
        <taxon>Malvoideae</taxon>
        <taxon>Gossypium</taxon>
    </lineage>
</organism>
<dbReference type="AlphaFoldDB" id="A0A9D3V5Z7"/>
<dbReference type="GO" id="GO:0008270">
    <property type="term" value="F:zinc ion binding"/>
    <property type="evidence" value="ECO:0007669"/>
    <property type="project" value="InterPro"/>
</dbReference>
<protein>
    <submittedName>
        <fullName evidence="2">Uncharacterized protein</fullName>
    </submittedName>
</protein>
<dbReference type="Proteomes" id="UP000828251">
    <property type="component" value="Unassembled WGS sequence"/>
</dbReference>
<name>A0A9D3V5Z7_9ROSI</name>
<comment type="caution">
    <text evidence="2">The sequence shown here is derived from an EMBL/GenBank/DDBJ whole genome shotgun (WGS) entry which is preliminary data.</text>
</comment>
<feature type="compositionally biased region" description="Basic residues" evidence="1">
    <location>
        <begin position="76"/>
        <end position="85"/>
    </location>
</feature>
<evidence type="ECO:0000256" key="1">
    <source>
        <dbReference type="SAM" id="MobiDB-lite"/>
    </source>
</evidence>
<accession>A0A9D3V5Z7</accession>
<sequence length="125" mass="14117">ATDNDANLDQNTQIKMVFKSLSKGFAGFWATYNLGNKNLTLTQLMKELQSYELMLNNGQLVRKVEANIIVISSSKGKGKRTKKDKAKVSGPPKVERKITKKPKDLSKSKCFFYNKKGHFKANCKE</sequence>
<feature type="non-terminal residue" evidence="2">
    <location>
        <position position="1"/>
    </location>
</feature>
<gene>
    <name evidence="2" type="ORF">J1N35_025270</name>
</gene>
<proteinExistence type="predicted"/>
<reference evidence="2 3" key="1">
    <citation type="journal article" date="2021" name="Plant Biotechnol. J.">
        <title>Multi-omics assisted identification of the key and species-specific regulatory components of drought-tolerant mechanisms in Gossypium stocksii.</title>
        <authorList>
            <person name="Yu D."/>
            <person name="Ke L."/>
            <person name="Zhang D."/>
            <person name="Wu Y."/>
            <person name="Sun Y."/>
            <person name="Mei J."/>
            <person name="Sun J."/>
            <person name="Sun Y."/>
        </authorList>
    </citation>
    <scope>NUCLEOTIDE SEQUENCE [LARGE SCALE GENOMIC DNA]</scope>
    <source>
        <strain evidence="3">cv. E1</strain>
        <tissue evidence="2">Leaf</tissue>
    </source>
</reference>
<feature type="region of interest" description="Disordered" evidence="1">
    <location>
        <begin position="75"/>
        <end position="100"/>
    </location>
</feature>
<dbReference type="EMBL" id="JAIQCV010000008">
    <property type="protein sequence ID" value="KAH1072942.1"/>
    <property type="molecule type" value="Genomic_DNA"/>
</dbReference>
<keyword evidence="3" id="KW-1185">Reference proteome</keyword>